<name>A0A6B3LC36_9BACT</name>
<protein>
    <submittedName>
        <fullName evidence="3">MCE family protein</fullName>
    </submittedName>
</protein>
<feature type="transmembrane region" description="Helical" evidence="1">
    <location>
        <begin position="6"/>
        <end position="28"/>
    </location>
</feature>
<dbReference type="PANTHER" id="PTHR33371:SF4">
    <property type="entry name" value="INTERMEMBRANE PHOSPHOLIPID TRANSPORT SYSTEM BINDING PROTEIN MLAD"/>
    <property type="match status" value="1"/>
</dbReference>
<dbReference type="InterPro" id="IPR052336">
    <property type="entry name" value="MlaD_Phospholipid_Transporter"/>
</dbReference>
<keyword evidence="1" id="KW-0472">Membrane</keyword>
<keyword evidence="4" id="KW-1185">Reference proteome</keyword>
<accession>A0A6B3LC36</accession>
<dbReference type="RefSeq" id="WP_164363693.1">
    <property type="nucleotide sequence ID" value="NZ_CP066776.1"/>
</dbReference>
<evidence type="ECO:0000313" key="4">
    <source>
        <dbReference type="Proteomes" id="UP000475117"/>
    </source>
</evidence>
<sequence>MSSKANPTAIGIFVTGAIALGAFAILLIGSGQWLRSKQEFILYFRADANGLDVGSDVRIGGVAIGTVESISIELNPETGTKIVPVVVSIDEQNFTRLSPATADIDLGNPQHQREIIESGLRGRLRQNSILTGKLFVELDFLPDQEGFVFDSRHSREHPQIPTIPATMDAMMESISESLDAISSLNFTELFDEITKLVKVTEQRVAQLDTEEIKEGIVGTTDDIRRVLNDPELAQGLDDFKLAAAQIKELTTTLNSKAGPIADNLDQALAKADASMSKIEAAADGLAGLTAEDAPTIMRLNDAIAEIQRTSKAFRELADFLKRNPDAVLKGRD</sequence>
<reference evidence="3 4" key="1">
    <citation type="submission" date="2020-12" db="EMBL/GenBank/DDBJ databases">
        <title>Sulforoseuscoccus oceanibium gen. nov., sp. nov., a representative of the phylum Verrucomicrobia with special cytoplasmic membrane, and proposal of Sulforoseuscoccusaceae fam. nov.</title>
        <authorList>
            <person name="Xi F."/>
        </authorList>
    </citation>
    <scope>NUCLEOTIDE SEQUENCE [LARGE SCALE GENOMIC DNA]</scope>
    <source>
        <strain evidence="3 4">T37</strain>
    </source>
</reference>
<keyword evidence="1" id="KW-1133">Transmembrane helix</keyword>
<dbReference type="KEGG" id="soa:G3M56_011615"/>
<dbReference type="Pfam" id="PF02470">
    <property type="entry name" value="MlaD"/>
    <property type="match status" value="1"/>
</dbReference>
<gene>
    <name evidence="3" type="ORF">G3M56_011615</name>
</gene>
<proteinExistence type="predicted"/>
<evidence type="ECO:0000256" key="1">
    <source>
        <dbReference type="SAM" id="Phobius"/>
    </source>
</evidence>
<dbReference type="Proteomes" id="UP000475117">
    <property type="component" value="Chromosome"/>
</dbReference>
<keyword evidence="1" id="KW-0812">Transmembrane</keyword>
<evidence type="ECO:0000313" key="3">
    <source>
        <dbReference type="EMBL" id="QQL44522.1"/>
    </source>
</evidence>
<organism evidence="3 4">
    <name type="scientific">Sulfuriroseicoccus oceanibius</name>
    <dbReference type="NCBI Taxonomy" id="2707525"/>
    <lineage>
        <taxon>Bacteria</taxon>
        <taxon>Pseudomonadati</taxon>
        <taxon>Verrucomicrobiota</taxon>
        <taxon>Verrucomicrobiia</taxon>
        <taxon>Verrucomicrobiales</taxon>
        <taxon>Verrucomicrobiaceae</taxon>
        <taxon>Sulfuriroseicoccus</taxon>
    </lineage>
</organism>
<evidence type="ECO:0000259" key="2">
    <source>
        <dbReference type="Pfam" id="PF02470"/>
    </source>
</evidence>
<feature type="domain" description="Mce/MlaD" evidence="2">
    <location>
        <begin position="46"/>
        <end position="139"/>
    </location>
</feature>
<dbReference type="AlphaFoldDB" id="A0A6B3LC36"/>
<dbReference type="EMBL" id="CP066776">
    <property type="protein sequence ID" value="QQL44522.1"/>
    <property type="molecule type" value="Genomic_DNA"/>
</dbReference>
<dbReference type="PANTHER" id="PTHR33371">
    <property type="entry name" value="INTERMEMBRANE PHOSPHOLIPID TRANSPORT SYSTEM BINDING PROTEIN MLAD-RELATED"/>
    <property type="match status" value="1"/>
</dbReference>
<dbReference type="InterPro" id="IPR003399">
    <property type="entry name" value="Mce/MlaD"/>
</dbReference>